<sequence length="167" mass="18686">MKRQPMDTAAYTEQALIGPCFICRLLAGDPDYAHDVVFEDEDHIAFLDRWPVLPGKLLVCPKQHLEHCVGDFTEPAYLRMMQAVRLVALAAEDVVPGERTYLFSMGSQAGNSHLHWHVARIPAGVPYEEQQFDSLKFEQGVVVMSPQERADLADRLRAAVAARLARG</sequence>
<organism evidence="3 4">
    <name type="scientific">Streptacidiphilus cavernicola</name>
    <dbReference type="NCBI Taxonomy" id="3342716"/>
    <lineage>
        <taxon>Bacteria</taxon>
        <taxon>Bacillati</taxon>
        <taxon>Actinomycetota</taxon>
        <taxon>Actinomycetes</taxon>
        <taxon>Kitasatosporales</taxon>
        <taxon>Streptomycetaceae</taxon>
        <taxon>Streptacidiphilus</taxon>
    </lineage>
</organism>
<evidence type="ECO:0000313" key="4">
    <source>
        <dbReference type="Proteomes" id="UP001592528"/>
    </source>
</evidence>
<dbReference type="EC" id="2.1.1.-" evidence="3"/>
<gene>
    <name evidence="3" type="ORF">ACEZDJ_40190</name>
</gene>
<comment type="caution">
    <text evidence="3">The sequence shown here is derived from an EMBL/GenBank/DDBJ whole genome shotgun (WGS) entry which is preliminary data.</text>
</comment>
<feature type="domain" description="HIT" evidence="2">
    <location>
        <begin position="21"/>
        <end position="132"/>
    </location>
</feature>
<dbReference type="SUPFAM" id="SSF54197">
    <property type="entry name" value="HIT-like"/>
    <property type="match status" value="1"/>
</dbReference>
<dbReference type="Pfam" id="PF01230">
    <property type="entry name" value="HIT"/>
    <property type="match status" value="1"/>
</dbReference>
<name>A0ABV6V1C0_9ACTN</name>
<keyword evidence="3" id="KW-0489">Methyltransferase</keyword>
<protein>
    <submittedName>
        <fullName evidence="3">HIT family protein</fullName>
        <ecNumber evidence="3">2.1.1.-</ecNumber>
    </submittedName>
</protein>
<dbReference type="PANTHER" id="PTHR46648:SF1">
    <property type="entry name" value="ADENOSINE 5'-MONOPHOSPHORAMIDASE HNT1"/>
    <property type="match status" value="1"/>
</dbReference>
<evidence type="ECO:0000256" key="1">
    <source>
        <dbReference type="PROSITE-ProRule" id="PRU00464"/>
    </source>
</evidence>
<dbReference type="PROSITE" id="PS51084">
    <property type="entry name" value="HIT_2"/>
    <property type="match status" value="1"/>
</dbReference>
<dbReference type="Proteomes" id="UP001592528">
    <property type="component" value="Unassembled WGS sequence"/>
</dbReference>
<evidence type="ECO:0000313" key="3">
    <source>
        <dbReference type="EMBL" id="MFC1407515.1"/>
    </source>
</evidence>
<proteinExistence type="predicted"/>
<dbReference type="PANTHER" id="PTHR46648">
    <property type="entry name" value="HIT FAMILY PROTEIN 1"/>
    <property type="match status" value="1"/>
</dbReference>
<dbReference type="Gene3D" id="3.30.428.10">
    <property type="entry name" value="HIT-like"/>
    <property type="match status" value="1"/>
</dbReference>
<dbReference type="GO" id="GO:0008168">
    <property type="term" value="F:methyltransferase activity"/>
    <property type="evidence" value="ECO:0007669"/>
    <property type="project" value="UniProtKB-KW"/>
</dbReference>
<keyword evidence="4" id="KW-1185">Reference proteome</keyword>
<accession>A0ABV6V1C0</accession>
<dbReference type="GO" id="GO:0032259">
    <property type="term" value="P:methylation"/>
    <property type="evidence" value="ECO:0007669"/>
    <property type="project" value="UniProtKB-KW"/>
</dbReference>
<dbReference type="InterPro" id="IPR011146">
    <property type="entry name" value="HIT-like"/>
</dbReference>
<dbReference type="InterPro" id="IPR001310">
    <property type="entry name" value="Histidine_triad_HIT"/>
</dbReference>
<reference evidence="3 4" key="1">
    <citation type="submission" date="2024-09" db="EMBL/GenBank/DDBJ databases">
        <authorList>
            <person name="Lee S.D."/>
        </authorList>
    </citation>
    <scope>NUCLEOTIDE SEQUENCE [LARGE SCALE GENOMIC DNA]</scope>
    <source>
        <strain evidence="3 4">N1-5</strain>
    </source>
</reference>
<keyword evidence="3" id="KW-0808">Transferase</keyword>
<comment type="caution">
    <text evidence="1">Lacks conserved residue(s) required for the propagation of feature annotation.</text>
</comment>
<dbReference type="EMBL" id="JBHEZZ010000048">
    <property type="protein sequence ID" value="MFC1407515.1"/>
    <property type="molecule type" value="Genomic_DNA"/>
</dbReference>
<dbReference type="RefSeq" id="WP_232242867.1">
    <property type="nucleotide sequence ID" value="NZ_JBHEZZ010000048.1"/>
</dbReference>
<dbReference type="InterPro" id="IPR036265">
    <property type="entry name" value="HIT-like_sf"/>
</dbReference>
<evidence type="ECO:0000259" key="2">
    <source>
        <dbReference type="PROSITE" id="PS51084"/>
    </source>
</evidence>